<evidence type="ECO:0000256" key="5">
    <source>
        <dbReference type="SAM" id="Phobius"/>
    </source>
</evidence>
<feature type="transmembrane region" description="Helical" evidence="5">
    <location>
        <begin position="120"/>
        <end position="141"/>
    </location>
</feature>
<feature type="transmembrane region" description="Helical" evidence="5">
    <location>
        <begin position="32"/>
        <end position="50"/>
    </location>
</feature>
<feature type="transmembrane region" description="Helical" evidence="5">
    <location>
        <begin position="423"/>
        <end position="445"/>
    </location>
</feature>
<evidence type="ECO:0000256" key="4">
    <source>
        <dbReference type="ARBA" id="ARBA00023136"/>
    </source>
</evidence>
<evidence type="ECO:0000313" key="6">
    <source>
        <dbReference type="EMBL" id="AFM27019.1"/>
    </source>
</evidence>
<dbReference type="Pfam" id="PF00939">
    <property type="entry name" value="Na_sulph_symp"/>
    <property type="match status" value="1"/>
</dbReference>
<evidence type="ECO:0000313" key="7">
    <source>
        <dbReference type="Proteomes" id="UP000006055"/>
    </source>
</evidence>
<feature type="transmembrane region" description="Helical" evidence="5">
    <location>
        <begin position="80"/>
        <end position="100"/>
    </location>
</feature>
<dbReference type="GO" id="GO:0005886">
    <property type="term" value="C:plasma membrane"/>
    <property type="evidence" value="ECO:0007669"/>
    <property type="project" value="TreeGrafter"/>
</dbReference>
<dbReference type="NCBIfam" id="TIGR00785">
    <property type="entry name" value="dass"/>
    <property type="match status" value="1"/>
</dbReference>
<accession>I4CBS8</accession>
<dbReference type="GO" id="GO:1905039">
    <property type="term" value="P:carboxylic acid transmembrane transport"/>
    <property type="evidence" value="ECO:0007669"/>
    <property type="project" value="UniProtKB-ARBA"/>
</dbReference>
<gene>
    <name evidence="6" type="ordered locus">Desti_4387</name>
</gene>
<reference evidence="7" key="1">
    <citation type="submission" date="2012-06" db="EMBL/GenBank/DDBJ databases">
        <title>Complete sequence of chromosome of Desulfomonile tiedjei DSM 6799.</title>
        <authorList>
            <person name="Lucas S."/>
            <person name="Copeland A."/>
            <person name="Lapidus A."/>
            <person name="Glavina del Rio T."/>
            <person name="Dalin E."/>
            <person name="Tice H."/>
            <person name="Bruce D."/>
            <person name="Goodwin L."/>
            <person name="Pitluck S."/>
            <person name="Peters L."/>
            <person name="Ovchinnikova G."/>
            <person name="Zeytun A."/>
            <person name="Lu M."/>
            <person name="Kyrpides N."/>
            <person name="Mavromatis K."/>
            <person name="Ivanova N."/>
            <person name="Brettin T."/>
            <person name="Detter J.C."/>
            <person name="Han C."/>
            <person name="Larimer F."/>
            <person name="Land M."/>
            <person name="Hauser L."/>
            <person name="Markowitz V."/>
            <person name="Cheng J.-F."/>
            <person name="Hugenholtz P."/>
            <person name="Woyke T."/>
            <person name="Wu D."/>
            <person name="Spring S."/>
            <person name="Schroeder M."/>
            <person name="Brambilla E."/>
            <person name="Klenk H.-P."/>
            <person name="Eisen J.A."/>
        </authorList>
    </citation>
    <scope>NUCLEOTIDE SEQUENCE [LARGE SCALE GENOMIC DNA]</scope>
    <source>
        <strain evidence="7">ATCC 49306 / DSM 6799 / DCB-1</strain>
    </source>
</reference>
<feature type="transmembrane region" description="Helical" evidence="5">
    <location>
        <begin position="396"/>
        <end position="416"/>
    </location>
</feature>
<dbReference type="HOGENOM" id="CLU_005170_0_1_7"/>
<dbReference type="PANTHER" id="PTHR10283">
    <property type="entry name" value="SOLUTE CARRIER FAMILY 13 MEMBER"/>
    <property type="match status" value="1"/>
</dbReference>
<dbReference type="GO" id="GO:0008514">
    <property type="term" value="F:organic anion transmembrane transporter activity"/>
    <property type="evidence" value="ECO:0007669"/>
    <property type="project" value="UniProtKB-ARBA"/>
</dbReference>
<dbReference type="OrthoDB" id="3170849at2"/>
<keyword evidence="7" id="KW-1185">Reference proteome</keyword>
<keyword evidence="4 5" id="KW-0472">Membrane</keyword>
<name>I4CBS8_DESTA</name>
<evidence type="ECO:0000256" key="1">
    <source>
        <dbReference type="ARBA" id="ARBA00004141"/>
    </source>
</evidence>
<dbReference type="STRING" id="706587.Desti_4387"/>
<comment type="subcellular location">
    <subcellularLocation>
        <location evidence="1">Membrane</location>
        <topology evidence="1">Multi-pass membrane protein</topology>
    </subcellularLocation>
</comment>
<dbReference type="eggNOG" id="COG0471">
    <property type="taxonomic scope" value="Bacteria"/>
</dbReference>
<dbReference type="RefSeq" id="WP_014812138.1">
    <property type="nucleotide sequence ID" value="NC_018025.1"/>
</dbReference>
<protein>
    <submittedName>
        <fullName evidence="6">Anion transporter</fullName>
    </submittedName>
</protein>
<dbReference type="AlphaFoldDB" id="I4CBS8"/>
<dbReference type="EMBL" id="CP003360">
    <property type="protein sequence ID" value="AFM27019.1"/>
    <property type="molecule type" value="Genomic_DNA"/>
</dbReference>
<keyword evidence="3 5" id="KW-1133">Transmembrane helix</keyword>
<dbReference type="InterPro" id="IPR001898">
    <property type="entry name" value="SLC13A/DASS"/>
</dbReference>
<dbReference type="Proteomes" id="UP000006055">
    <property type="component" value="Chromosome"/>
</dbReference>
<keyword evidence="2 5" id="KW-0812">Transmembrane</keyword>
<dbReference type="KEGG" id="dti:Desti_4387"/>
<feature type="transmembrane region" description="Helical" evidence="5">
    <location>
        <begin position="162"/>
        <end position="179"/>
    </location>
</feature>
<proteinExistence type="predicted"/>
<sequence>MQYARTGLVQNVTITCNQGADVKTIDGKIRKIAGIVLAFVALVLFQSIHFPATLTPVGQALLSVMVFMLILWVSEAVGYAASSFLLIASFTILVAISPASSNPGKLIGTKEALKMALSGFSSEAWVLVACALFLASAIEITGLGRRIGFFILCRMGAKPKRVLLGVLLMSFILTLFIPAQAANAALMTAVSIGIIEAFRLDLKSNLSKAMLLIVAFGTGISGMGILTSGAPPVQTAMYISTATKHDISWLQWAVYGMPFSLAVGFVLFLLVLRFFPVGDEELEGGCELIYKRYDEVGRISAKEKKLLAIMCATIFLWATGKVLHPLDPSTVAILAVVAIFFPGINVATWKELERKVNWGTLMLFGAAISLGIWLLKSGAAAWVAQNTIISLGVDKWPLLLMIAAGGLFFAIFSLAFSARSAAVAALVPTAIGFAQGLSIPGLNVWGLTLIMYYSIQFSVIIPVNTPMSMVAYSTNTFSSDEMLKVGVPLVLIAVGLMVVFSTTYWHWLGLV</sequence>
<feature type="transmembrane region" description="Helical" evidence="5">
    <location>
        <begin position="361"/>
        <end position="384"/>
    </location>
</feature>
<dbReference type="PANTHER" id="PTHR10283:SF82">
    <property type="entry name" value="SOLUTE CARRIER FAMILY 13 MEMBER 2"/>
    <property type="match status" value="1"/>
</dbReference>
<feature type="transmembrane region" description="Helical" evidence="5">
    <location>
        <begin position="249"/>
        <end position="272"/>
    </location>
</feature>
<dbReference type="PATRIC" id="fig|706587.4.peg.4976"/>
<organism evidence="6 7">
    <name type="scientific">Desulfomonile tiedjei (strain ATCC 49306 / DSM 6799 / DCB-1)</name>
    <dbReference type="NCBI Taxonomy" id="706587"/>
    <lineage>
        <taxon>Bacteria</taxon>
        <taxon>Pseudomonadati</taxon>
        <taxon>Thermodesulfobacteriota</taxon>
        <taxon>Desulfomonilia</taxon>
        <taxon>Desulfomonilales</taxon>
        <taxon>Desulfomonilaceae</taxon>
        <taxon>Desulfomonile</taxon>
    </lineage>
</organism>
<feature type="transmembrane region" description="Helical" evidence="5">
    <location>
        <begin position="209"/>
        <end position="229"/>
    </location>
</feature>
<evidence type="ECO:0000256" key="2">
    <source>
        <dbReference type="ARBA" id="ARBA00022692"/>
    </source>
</evidence>
<feature type="transmembrane region" description="Helical" evidence="5">
    <location>
        <begin position="485"/>
        <end position="507"/>
    </location>
</feature>
<evidence type="ECO:0000256" key="3">
    <source>
        <dbReference type="ARBA" id="ARBA00022989"/>
    </source>
</evidence>
<feature type="transmembrane region" description="Helical" evidence="5">
    <location>
        <begin position="330"/>
        <end position="349"/>
    </location>
</feature>
<feature type="transmembrane region" description="Helical" evidence="5">
    <location>
        <begin position="56"/>
        <end position="73"/>
    </location>
</feature>
<feature type="transmembrane region" description="Helical" evidence="5">
    <location>
        <begin position="451"/>
        <end position="473"/>
    </location>
</feature>